<name>A0AAV0T1U3_9STRA</name>
<organism evidence="2 3">
    <name type="scientific">Peronospora destructor</name>
    <dbReference type="NCBI Taxonomy" id="86335"/>
    <lineage>
        <taxon>Eukaryota</taxon>
        <taxon>Sar</taxon>
        <taxon>Stramenopiles</taxon>
        <taxon>Oomycota</taxon>
        <taxon>Peronosporomycetes</taxon>
        <taxon>Peronosporales</taxon>
        <taxon>Peronosporaceae</taxon>
        <taxon>Peronospora</taxon>
    </lineage>
</organism>
<keyword evidence="3" id="KW-1185">Reference proteome</keyword>
<dbReference type="PANTHER" id="PTHR33946:SF4">
    <property type="entry name" value="COAGULATION FACTOR XI"/>
    <property type="match status" value="1"/>
</dbReference>
<reference evidence="2" key="1">
    <citation type="submission" date="2022-12" db="EMBL/GenBank/DDBJ databases">
        <authorList>
            <person name="Webb A."/>
        </authorList>
    </citation>
    <scope>NUCLEOTIDE SEQUENCE</scope>
    <source>
        <strain evidence="2">Pd1</strain>
    </source>
</reference>
<gene>
    <name evidence="2" type="ORF">PDE001_LOCUS403</name>
</gene>
<dbReference type="PROSITE" id="PS51257">
    <property type="entry name" value="PROKAR_LIPOPROTEIN"/>
    <property type="match status" value="1"/>
</dbReference>
<feature type="signal peptide" evidence="1">
    <location>
        <begin position="1"/>
        <end position="24"/>
    </location>
</feature>
<dbReference type="PANTHER" id="PTHR33946">
    <property type="match status" value="1"/>
</dbReference>
<comment type="caution">
    <text evidence="2">The sequence shown here is derived from an EMBL/GenBank/DDBJ whole genome shotgun (WGS) entry which is preliminary data.</text>
</comment>
<accession>A0AAV0T1U3</accession>
<proteinExistence type="predicted"/>
<dbReference type="Proteomes" id="UP001162029">
    <property type="component" value="Unassembled WGS sequence"/>
</dbReference>
<feature type="chain" id="PRO_5043404325" evidence="1">
    <location>
        <begin position="25"/>
        <end position="412"/>
    </location>
</feature>
<sequence length="412" mass="45463">MKILSTRSLVLYASLVVTIYMTTAVSCCKASDRYEGAQKSYNSFSKVSNYSKSKRSPFQKVTSLQARVQGDMPQWNTDYQRFVSSYYNTIDEKYRAVIDTVNMAAVEGALKYVQTECINASVVTDCERKNNIKYVVFYQMTVVQPIAAMEYYANATDEHSFTLEHCPFMPLDGGRCNPKEDGSFLDACNQYIGAAGQPNLGLCVGGTLQDNEAIAPYPHNYWFSFPNSCPQKLWDQKTESCRKKYAGGLCAFGVEPDGVTCTFSYDILGYILLDDVVGITSMINPSTGNTYANYSEFCKAGGVEFSVTVFGDEITWLQGIDFWANPGDSQANAKRAEQVVAAYSTLVAEDPGTSDGGVMRRLVTADELEAINPPCHQNSKICADAKFGCRRLYRSQICNVCMSANPGCVKLG</sequence>
<evidence type="ECO:0000313" key="3">
    <source>
        <dbReference type="Proteomes" id="UP001162029"/>
    </source>
</evidence>
<evidence type="ECO:0000256" key="1">
    <source>
        <dbReference type="SAM" id="SignalP"/>
    </source>
</evidence>
<dbReference type="EMBL" id="CANTFM010000066">
    <property type="protein sequence ID" value="CAI5710225.1"/>
    <property type="molecule type" value="Genomic_DNA"/>
</dbReference>
<protein>
    <submittedName>
        <fullName evidence="2">Uncharacterized protein</fullName>
    </submittedName>
</protein>
<dbReference type="AlphaFoldDB" id="A0AAV0T1U3"/>
<keyword evidence="1" id="KW-0732">Signal</keyword>
<evidence type="ECO:0000313" key="2">
    <source>
        <dbReference type="EMBL" id="CAI5710225.1"/>
    </source>
</evidence>